<gene>
    <name evidence="5" type="ORF">FQV27_01380</name>
</gene>
<dbReference type="InterPro" id="IPR050330">
    <property type="entry name" value="Bact_OuterMem_StrucFunc"/>
</dbReference>
<dbReference type="Gene3D" id="3.30.1330.60">
    <property type="entry name" value="OmpA-like domain"/>
    <property type="match status" value="1"/>
</dbReference>
<dbReference type="InterPro" id="IPR006665">
    <property type="entry name" value="OmpA-like"/>
</dbReference>
<feature type="compositionally biased region" description="Low complexity" evidence="2">
    <location>
        <begin position="195"/>
        <end position="219"/>
    </location>
</feature>
<accession>A0A5C6S8W5</accession>
<feature type="compositionally biased region" description="Acidic residues" evidence="2">
    <location>
        <begin position="114"/>
        <end position="145"/>
    </location>
</feature>
<dbReference type="GO" id="GO:0016020">
    <property type="term" value="C:membrane"/>
    <property type="evidence" value="ECO:0007669"/>
    <property type="project" value="UniProtKB-UniRule"/>
</dbReference>
<organism evidence="5 6">
    <name type="scientific">Paracoccus aurantiacus</name>
    <dbReference type="NCBI Taxonomy" id="2599412"/>
    <lineage>
        <taxon>Bacteria</taxon>
        <taxon>Pseudomonadati</taxon>
        <taxon>Pseudomonadota</taxon>
        <taxon>Alphaproteobacteria</taxon>
        <taxon>Rhodobacterales</taxon>
        <taxon>Paracoccaceae</taxon>
        <taxon>Paracoccus</taxon>
    </lineage>
</organism>
<feature type="compositionally biased region" description="Low complexity" evidence="2">
    <location>
        <begin position="29"/>
        <end position="41"/>
    </location>
</feature>
<dbReference type="OrthoDB" id="9792021at2"/>
<comment type="caution">
    <text evidence="5">The sequence shown here is derived from an EMBL/GenBank/DDBJ whole genome shotgun (WGS) entry which is preliminary data.</text>
</comment>
<feature type="compositionally biased region" description="Acidic residues" evidence="2">
    <location>
        <begin position="67"/>
        <end position="79"/>
    </location>
</feature>
<reference evidence="5 6" key="1">
    <citation type="submission" date="2019-08" db="EMBL/GenBank/DDBJ databases">
        <authorList>
            <person name="Ye J."/>
        </authorList>
    </citation>
    <scope>NUCLEOTIDE SEQUENCE [LARGE SCALE GENOMIC DNA]</scope>
    <source>
        <strain evidence="5 6">TK008</strain>
    </source>
</reference>
<feature type="compositionally biased region" description="Basic and acidic residues" evidence="2">
    <location>
        <begin position="220"/>
        <end position="240"/>
    </location>
</feature>
<keyword evidence="6" id="KW-1185">Reference proteome</keyword>
<feature type="compositionally biased region" description="Low complexity" evidence="2">
    <location>
        <begin position="80"/>
        <end position="110"/>
    </location>
</feature>
<evidence type="ECO:0000256" key="3">
    <source>
        <dbReference type="SAM" id="SignalP"/>
    </source>
</evidence>
<feature type="region of interest" description="Disordered" evidence="2">
    <location>
        <begin position="29"/>
        <end position="348"/>
    </location>
</feature>
<keyword evidence="1" id="KW-0472">Membrane</keyword>
<name>A0A5C6S8W5_9RHOB</name>
<feature type="signal peptide" evidence="3">
    <location>
        <begin position="1"/>
        <end position="25"/>
    </location>
</feature>
<dbReference type="Proteomes" id="UP000321562">
    <property type="component" value="Unassembled WGS sequence"/>
</dbReference>
<keyword evidence="3" id="KW-0732">Signal</keyword>
<protein>
    <submittedName>
        <fullName evidence="5">OmpA family protein</fullName>
    </submittedName>
</protein>
<feature type="compositionally biased region" description="Low complexity" evidence="2">
    <location>
        <begin position="283"/>
        <end position="297"/>
    </location>
</feature>
<dbReference type="InterPro" id="IPR036737">
    <property type="entry name" value="OmpA-like_sf"/>
</dbReference>
<dbReference type="PROSITE" id="PS51123">
    <property type="entry name" value="OMPA_2"/>
    <property type="match status" value="1"/>
</dbReference>
<feature type="compositionally biased region" description="Basic and acidic residues" evidence="2">
    <location>
        <begin position="270"/>
        <end position="282"/>
    </location>
</feature>
<dbReference type="PANTHER" id="PTHR30329:SF21">
    <property type="entry name" value="LIPOPROTEIN YIAD-RELATED"/>
    <property type="match status" value="1"/>
</dbReference>
<evidence type="ECO:0000259" key="4">
    <source>
        <dbReference type="PROSITE" id="PS51123"/>
    </source>
</evidence>
<dbReference type="EMBL" id="VOPL01000001">
    <property type="protein sequence ID" value="TXB70552.1"/>
    <property type="molecule type" value="Genomic_DNA"/>
</dbReference>
<evidence type="ECO:0000256" key="1">
    <source>
        <dbReference type="PROSITE-ProRule" id="PRU00473"/>
    </source>
</evidence>
<proteinExistence type="predicted"/>
<sequence length="640" mass="65577">MRRIINNTTAIAACLSLMAPHLAAAQTTAAPEAGAEQQPAGDGVTCADGTAAPCETSAPVAAPAEETPAEEAPAEEAAPEEAPAADAPAAETPAEAAPAEPAPEAEAAPAQPEPEPEAAPEAEAEATPEAPDEEAAASTEAEPEPAADAPVGASDADADASGSEVMEAMTPADESTDAAELEKALEAEADKTDAPEANSEAQAAPAADANADANATATEPEPKAEATDAEALKKAMEAKSTETQAEVEPATPAAGNSEASNETATAAPEEGAKETEAAKEAAEVTAAPVAAALNASDADAEVTEETITEDNTRSSAEDFATNLRDAMAGNGDGQPAEQQASNDDDDDNNDLVKALLIGGAGVAVGAMLANNRQVALSSPDRVVVTRADGSQQVIKDEVALLRQPGSTVKTENFSDGSSRTIVTRADGSQVVTIRDADLRVLQRTLVSADGTTRQLIDDTAAEPVDIANLPAPAPTSRVTASQMDEAELRAALMAQSAADRRFTLAQVRDIAQVRSLVAPVNIDSITFDTGSAAIKPDQAEQLAALGDVIRGSIAENPNEMFMIEGYTDTVGSDAANLALSDRRAESVALALTEYFDVPPENMVVQGYGEQFLMVNREGDLRENRRASVRRITDLLQTASN</sequence>
<dbReference type="SUPFAM" id="SSF103088">
    <property type="entry name" value="OmpA-like"/>
    <property type="match status" value="1"/>
</dbReference>
<feature type="compositionally biased region" description="Acidic residues" evidence="2">
    <location>
        <begin position="298"/>
        <end position="308"/>
    </location>
</feature>
<dbReference type="PANTHER" id="PTHR30329">
    <property type="entry name" value="STATOR ELEMENT OF FLAGELLAR MOTOR COMPLEX"/>
    <property type="match status" value="1"/>
</dbReference>
<dbReference type="CDD" id="cd07185">
    <property type="entry name" value="OmpA_C-like"/>
    <property type="match status" value="1"/>
</dbReference>
<feature type="compositionally biased region" description="Basic and acidic residues" evidence="2">
    <location>
        <begin position="180"/>
        <end position="194"/>
    </location>
</feature>
<dbReference type="AlphaFoldDB" id="A0A5C6S8W5"/>
<feature type="chain" id="PRO_5022917320" evidence="3">
    <location>
        <begin position="26"/>
        <end position="640"/>
    </location>
</feature>
<feature type="compositionally biased region" description="Low complexity" evidence="2">
    <location>
        <begin position="146"/>
        <end position="163"/>
    </location>
</feature>
<evidence type="ECO:0000313" key="5">
    <source>
        <dbReference type="EMBL" id="TXB70552.1"/>
    </source>
</evidence>
<evidence type="ECO:0000256" key="2">
    <source>
        <dbReference type="SAM" id="MobiDB-lite"/>
    </source>
</evidence>
<feature type="domain" description="OmpA-like" evidence="4">
    <location>
        <begin position="514"/>
        <end position="634"/>
    </location>
</feature>
<dbReference type="Pfam" id="PF00691">
    <property type="entry name" value="OmpA"/>
    <property type="match status" value="1"/>
</dbReference>
<dbReference type="RefSeq" id="WP_147096024.1">
    <property type="nucleotide sequence ID" value="NZ_JBHUFH010000002.1"/>
</dbReference>
<evidence type="ECO:0000313" key="6">
    <source>
        <dbReference type="Proteomes" id="UP000321562"/>
    </source>
</evidence>